<comment type="caution">
    <text evidence="1">The sequence shown here is derived from an EMBL/GenBank/DDBJ whole genome shotgun (WGS) entry which is preliminary data.</text>
</comment>
<accession>A0A937M2S3</accession>
<dbReference type="AlphaFoldDB" id="A0A937M2S3"/>
<gene>
    <name evidence="1" type="ORF">ISR29_05285</name>
</gene>
<sequence length="194" mass="22746">MDDIQDKNKLDGRLERSKKSRDLIIKAMRDLIDEGILSPTAQQVAQTAQVGIRTVFRHANDMETLFKSITKTNAEKHSKHFLKAVTNENLEERIEKLARSRGEGFSEMQNFILATTSSKWKYKSLDNQYKGANKRLKKNLHEWLPEMNNLTEEKQEMVEAIMSFEYWYRLRVHQNNSAKKTLNIIKNQTKALFK</sequence>
<dbReference type="Proteomes" id="UP000705230">
    <property type="component" value="Unassembled WGS sequence"/>
</dbReference>
<protein>
    <submittedName>
        <fullName evidence="1">TetR/AcrR family transcriptional regulator</fullName>
    </submittedName>
</protein>
<dbReference type="SUPFAM" id="SSF46689">
    <property type="entry name" value="Homeodomain-like"/>
    <property type="match status" value="1"/>
</dbReference>
<proteinExistence type="predicted"/>
<dbReference type="InterPro" id="IPR009057">
    <property type="entry name" value="Homeodomain-like_sf"/>
</dbReference>
<evidence type="ECO:0000313" key="1">
    <source>
        <dbReference type="EMBL" id="MBL6903597.1"/>
    </source>
</evidence>
<reference evidence="1" key="1">
    <citation type="submission" date="2020-10" db="EMBL/GenBank/DDBJ databases">
        <title>Microbiome of the Black Sea water column analyzed by genome centric metagenomics.</title>
        <authorList>
            <person name="Cabello-Yeves P.J."/>
            <person name="Callieri C."/>
            <person name="Picazo A."/>
            <person name="Mehrshad M."/>
            <person name="Haro-Moreno J.M."/>
            <person name="Roda-Garcia J."/>
            <person name="Dzembekova N."/>
            <person name="Slabakova V."/>
            <person name="Slabakova N."/>
            <person name="Moncheva S."/>
            <person name="Rodriguez-Valera F."/>
        </authorList>
    </citation>
    <scope>NUCLEOTIDE SEQUENCE</scope>
    <source>
        <strain evidence="1">BS30m-G43</strain>
    </source>
</reference>
<evidence type="ECO:0000313" key="2">
    <source>
        <dbReference type="Proteomes" id="UP000705230"/>
    </source>
</evidence>
<dbReference type="EMBL" id="JADHSG010000008">
    <property type="protein sequence ID" value="MBL6903597.1"/>
    <property type="molecule type" value="Genomic_DNA"/>
</dbReference>
<name>A0A937M2S3_9GAMM</name>
<dbReference type="Gene3D" id="1.10.357.10">
    <property type="entry name" value="Tetracycline Repressor, domain 2"/>
    <property type="match status" value="1"/>
</dbReference>
<organism evidence="1 2">
    <name type="scientific">SAR86 cluster bacterium</name>
    <dbReference type="NCBI Taxonomy" id="2030880"/>
    <lineage>
        <taxon>Bacteria</taxon>
        <taxon>Pseudomonadati</taxon>
        <taxon>Pseudomonadota</taxon>
        <taxon>Gammaproteobacteria</taxon>
        <taxon>SAR86 cluster</taxon>
    </lineage>
</organism>